<keyword evidence="2" id="KW-1185">Reference proteome</keyword>
<dbReference type="RefSeq" id="WP_160130126.1">
    <property type="nucleotide sequence ID" value="NZ_CP019288.1"/>
</dbReference>
<evidence type="ECO:0000313" key="2">
    <source>
        <dbReference type="Proteomes" id="UP000464657"/>
    </source>
</evidence>
<protein>
    <submittedName>
        <fullName evidence="1">Uncharacterized protein</fullName>
    </submittedName>
</protein>
<accession>A0A7L4ZNM8</accession>
<reference evidence="1 2" key="1">
    <citation type="journal article" date="2013" name="Int. J. Syst. Evol. Microbiol.">
        <title>Kordia antarctica sp. nov., isolated from Antarctic seawater.</title>
        <authorList>
            <person name="Baek K."/>
            <person name="Choi A."/>
            <person name="Kang I."/>
            <person name="Lee K."/>
            <person name="Cho J.C."/>
        </authorList>
    </citation>
    <scope>NUCLEOTIDE SEQUENCE [LARGE SCALE GENOMIC DNA]</scope>
    <source>
        <strain evidence="1 2">IMCC3317</strain>
    </source>
</reference>
<gene>
    <name evidence="1" type="ORF">IMCC3317_28830</name>
</gene>
<dbReference type="OrthoDB" id="9765926at2"/>
<sequence>MDNDKNCDQIRDIQGTYWCDDNTDVYIGNCNTVSQKVSSQNYPDLENFGAIATCNDYIYFVCWSNDIGRNGFIAELHGTNSAFSGLNPKWEVFPTGIDFDTPTERPSEALVNNELKKANCNKWKPVFTGQPNTGISKPFSGISGINDNAHFIWYDSGKDTRPIYPTSPYVPFAGFDHDEFLIFRFPVKELFKEECLNCTNECECQDDCNCSVCATEITEQQEVLKTKALKKSFVIIGKENNSKRCKAPYSDEACSTLDLPTLEPCFYLHWGDGPKDQMETHDDEIMYITACNPYGNLSFKGLTITSISIIPTPTVGNNGNETIQIIPDRLVRLGDLCGCSCVSQALTLLTCGAKPQDYGIHVEYCIDQIVINQDNKGKTHFPISLISS</sequence>
<proteinExistence type="predicted"/>
<dbReference type="AlphaFoldDB" id="A0A7L4ZNM8"/>
<dbReference type="EMBL" id="CP019288">
    <property type="protein sequence ID" value="QHI37504.1"/>
    <property type="molecule type" value="Genomic_DNA"/>
</dbReference>
<organism evidence="1 2">
    <name type="scientific">Kordia antarctica</name>
    <dbReference type="NCBI Taxonomy" id="1218801"/>
    <lineage>
        <taxon>Bacteria</taxon>
        <taxon>Pseudomonadati</taxon>
        <taxon>Bacteroidota</taxon>
        <taxon>Flavobacteriia</taxon>
        <taxon>Flavobacteriales</taxon>
        <taxon>Flavobacteriaceae</taxon>
        <taxon>Kordia</taxon>
    </lineage>
</organism>
<evidence type="ECO:0000313" key="1">
    <source>
        <dbReference type="EMBL" id="QHI37504.1"/>
    </source>
</evidence>
<dbReference type="KEGG" id="kan:IMCC3317_28830"/>
<name>A0A7L4ZNM8_9FLAO</name>
<dbReference type="Proteomes" id="UP000464657">
    <property type="component" value="Chromosome"/>
</dbReference>